<dbReference type="WBParaSite" id="Gr19_v10_g8894.t1">
    <property type="protein sequence ID" value="Gr19_v10_g8894.t1"/>
    <property type="gene ID" value="Gr19_v10_g8894"/>
</dbReference>
<comment type="similarity">
    <text evidence="2">Belongs to the ATPase delta chain family.</text>
</comment>
<dbReference type="PANTHER" id="PTHR11910">
    <property type="entry name" value="ATP SYNTHASE DELTA CHAIN"/>
    <property type="match status" value="1"/>
</dbReference>
<protein>
    <recommendedName>
        <fullName evidence="10">ATP synthase peripheral stalk subunit OSCP, mitochondrial</fullName>
    </recommendedName>
    <alternativeName>
        <fullName evidence="11">ATP synthase subunit O</fullName>
    </alternativeName>
    <alternativeName>
        <fullName evidence="8">Oligomycin sensitivity conferral protein</fullName>
    </alternativeName>
</protein>
<keyword evidence="7" id="KW-0066">ATP synthesis</keyword>
<comment type="subunit">
    <text evidence="9">Component of the ATP synthase complex composed at least of ATP5F1A/subunit alpha, ATP5F1B/subunit beta, ATP5MC1/subunit c (homooctomer), MT-ATP6/subunit a, MT-ATP8/subunit 8, ATP5ME/subunit e, ATP5MF/subunit f, ATP5MG/subunit g, ATP5MK/subunit k, ATP5MJ/subunit j, ATP5F1C/subunit gamma, ATP5F1D/subunit delta, ATP5F1E/subunit epsilon, ATP5PF/subunit F6, ATP5PB/subunit b, ATP5PD/subunit d, ATP5PO/subunit OSCP. ATP synthase complex consists of a soluble F(1) head domain (subunits alpha(3) and beta(3)) - the catalytic core - and a membrane F(0) domain - the membrane proton channel (subunits c, a, 8, e, f, g, k and j). These two domains are linked by a central stalk (subunits gamma, delta, and epsilon) rotating inside the F1 region and a stationary peripheral stalk (subunits F6, b, d, and OSCP).</text>
</comment>
<dbReference type="InterPro" id="IPR026015">
    <property type="entry name" value="ATP_synth_OSCP/delta_N_sf"/>
</dbReference>
<dbReference type="Pfam" id="PF00213">
    <property type="entry name" value="OSCP"/>
    <property type="match status" value="1"/>
</dbReference>
<reference evidence="15" key="1">
    <citation type="submission" date="2022-11" db="UniProtKB">
        <authorList>
            <consortium name="WormBaseParasite"/>
        </authorList>
    </citation>
    <scope>IDENTIFICATION</scope>
</reference>
<comment type="subcellular location">
    <subcellularLocation>
        <location evidence="1">Membrane</location>
    </subcellularLocation>
</comment>
<keyword evidence="13" id="KW-0732">Signal</keyword>
<evidence type="ECO:0000256" key="8">
    <source>
        <dbReference type="ARBA" id="ARBA00033369"/>
    </source>
</evidence>
<evidence type="ECO:0000313" key="15">
    <source>
        <dbReference type="WBParaSite" id="Gr19_v10_g8894.t1"/>
    </source>
</evidence>
<evidence type="ECO:0000313" key="14">
    <source>
        <dbReference type="Proteomes" id="UP000887572"/>
    </source>
</evidence>
<keyword evidence="6 12" id="KW-0472">Membrane</keyword>
<dbReference type="SUPFAM" id="SSF47928">
    <property type="entry name" value="N-terminal domain of the delta subunit of the F1F0-ATP synthase"/>
    <property type="match status" value="1"/>
</dbReference>
<dbReference type="Proteomes" id="UP000887572">
    <property type="component" value="Unplaced"/>
</dbReference>
<dbReference type="PRINTS" id="PR00125">
    <property type="entry name" value="ATPASEDELTA"/>
</dbReference>
<feature type="transmembrane region" description="Helical" evidence="12">
    <location>
        <begin position="172"/>
        <end position="192"/>
    </location>
</feature>
<sequence>MMTFFLLPFLLGNVLLISAEIDVDLSVDKTNWVDPTDPFSNSAIFDGQLTGHDSCNSNENLQKCINDYRQLHAELVGVKANRANSVDSLMKHVLRGFLDRLNIHLSDSGPIFKKAQVILSRDDLSILRRYLTSEKVIEEFGLREDLRAALENFLVESDIRSDHSLFTFLHKLLPYVMLLNVILLIPAALFFVHSSLSTRKLISFVLLSTFCWSCYATYMRKYQEILAERFLRTDKVFQRGGEACSPQGLLSEAFDVMLSYVRIKQKSECLKAYEDQLIAPLWQVDPLQVIAEVLSNFFLGGLPTSGTHLNLFFNNFFVDTPIHLALIKMLFAFVFPLALIYGTYLYANCYLGNEQRTSRKELRRIKPTTTTSATISRRNIQFKEDGRLGTKKRPNTTKNDLRFIRQWVKEKTLDSLEKDLRQVKNLYDTNNEFKSFIDNPILNKLKKKEAVEAVLKKQGISQQAQNFFGILAESGRIKKLSSVVNSFETIMRAHRGELHVEVASAEVLNKKHEQALSDALQKFATRGQKLNLTFAVKPNLVGGLVVNIGDKYIDLSMASRLKKLDAVVKGSI</sequence>
<proteinExistence type="inferred from homology"/>
<feature type="transmembrane region" description="Helical" evidence="12">
    <location>
        <begin position="322"/>
        <end position="347"/>
    </location>
</feature>
<evidence type="ECO:0000256" key="10">
    <source>
        <dbReference type="ARBA" id="ARBA00073432"/>
    </source>
</evidence>
<feature type="transmembrane region" description="Helical" evidence="12">
    <location>
        <begin position="201"/>
        <end position="218"/>
    </location>
</feature>
<evidence type="ECO:0000256" key="11">
    <source>
        <dbReference type="ARBA" id="ARBA00078525"/>
    </source>
</evidence>
<keyword evidence="4" id="KW-0375">Hydrogen ion transport</keyword>
<organism evidence="14 15">
    <name type="scientific">Globodera rostochiensis</name>
    <name type="common">Golden nematode worm</name>
    <name type="synonym">Heterodera rostochiensis</name>
    <dbReference type="NCBI Taxonomy" id="31243"/>
    <lineage>
        <taxon>Eukaryota</taxon>
        <taxon>Metazoa</taxon>
        <taxon>Ecdysozoa</taxon>
        <taxon>Nematoda</taxon>
        <taxon>Chromadorea</taxon>
        <taxon>Rhabditida</taxon>
        <taxon>Tylenchina</taxon>
        <taxon>Tylenchomorpha</taxon>
        <taxon>Tylenchoidea</taxon>
        <taxon>Heteroderidae</taxon>
        <taxon>Heteroderinae</taxon>
        <taxon>Globodera</taxon>
    </lineage>
</organism>
<evidence type="ECO:0000256" key="4">
    <source>
        <dbReference type="ARBA" id="ARBA00022781"/>
    </source>
</evidence>
<dbReference type="NCBIfam" id="TIGR01145">
    <property type="entry name" value="ATP_synt_delta"/>
    <property type="match status" value="1"/>
</dbReference>
<dbReference type="AlphaFoldDB" id="A0A914ICB9"/>
<dbReference type="InterPro" id="IPR000711">
    <property type="entry name" value="ATPase_OSCP/dsu"/>
</dbReference>
<dbReference type="GO" id="GO:0046933">
    <property type="term" value="F:proton-transporting ATP synthase activity, rotational mechanism"/>
    <property type="evidence" value="ECO:0007669"/>
    <property type="project" value="InterPro"/>
</dbReference>
<accession>A0A914ICB9</accession>
<dbReference type="GO" id="GO:0016020">
    <property type="term" value="C:membrane"/>
    <property type="evidence" value="ECO:0007669"/>
    <property type="project" value="UniProtKB-SubCell"/>
</dbReference>
<dbReference type="HAMAP" id="MF_01416">
    <property type="entry name" value="ATP_synth_delta_bact"/>
    <property type="match status" value="1"/>
</dbReference>
<feature type="signal peptide" evidence="13">
    <location>
        <begin position="1"/>
        <end position="19"/>
    </location>
</feature>
<dbReference type="Gene3D" id="1.10.520.20">
    <property type="entry name" value="N-terminal domain of the delta subunit of the F1F0-ATP synthase"/>
    <property type="match status" value="1"/>
</dbReference>
<evidence type="ECO:0000256" key="5">
    <source>
        <dbReference type="ARBA" id="ARBA00023065"/>
    </source>
</evidence>
<evidence type="ECO:0000256" key="7">
    <source>
        <dbReference type="ARBA" id="ARBA00023310"/>
    </source>
</evidence>
<keyword evidence="3" id="KW-0813">Transport</keyword>
<evidence type="ECO:0000256" key="13">
    <source>
        <dbReference type="SAM" id="SignalP"/>
    </source>
</evidence>
<evidence type="ECO:0000256" key="12">
    <source>
        <dbReference type="SAM" id="Phobius"/>
    </source>
</evidence>
<evidence type="ECO:0000256" key="9">
    <source>
        <dbReference type="ARBA" id="ARBA00064647"/>
    </source>
</evidence>
<name>A0A914ICB9_GLORO</name>
<evidence type="ECO:0000256" key="1">
    <source>
        <dbReference type="ARBA" id="ARBA00004370"/>
    </source>
</evidence>
<evidence type="ECO:0000256" key="2">
    <source>
        <dbReference type="ARBA" id="ARBA00007046"/>
    </source>
</evidence>
<keyword evidence="12" id="KW-1133">Transmembrane helix</keyword>
<feature type="chain" id="PRO_5037709515" description="ATP synthase peripheral stalk subunit OSCP, mitochondrial" evidence="13">
    <location>
        <begin position="20"/>
        <end position="572"/>
    </location>
</feature>
<evidence type="ECO:0000256" key="3">
    <source>
        <dbReference type="ARBA" id="ARBA00022448"/>
    </source>
</evidence>
<evidence type="ECO:0000256" key="6">
    <source>
        <dbReference type="ARBA" id="ARBA00023136"/>
    </source>
</evidence>
<dbReference type="PROSITE" id="PS00389">
    <property type="entry name" value="ATPASE_DELTA"/>
    <property type="match status" value="1"/>
</dbReference>
<keyword evidence="14" id="KW-1185">Reference proteome</keyword>
<dbReference type="InterPro" id="IPR020781">
    <property type="entry name" value="ATPase_OSCP/d_CS"/>
</dbReference>
<keyword evidence="12" id="KW-0812">Transmembrane</keyword>
<keyword evidence="5" id="KW-0406">Ion transport</keyword>